<dbReference type="GeneID" id="9940814"/>
<protein>
    <submittedName>
        <fullName evidence="2">Uncharacterized protein</fullName>
    </submittedName>
</protein>
<reference evidence="2" key="1">
    <citation type="submission" date="2012-04" db="EMBL/GenBank/DDBJ databases">
        <title>The Genome Sequence of Loa loa.</title>
        <authorList>
            <consortium name="The Broad Institute Genome Sequencing Platform"/>
            <consortium name="Broad Institute Genome Sequencing Center for Infectious Disease"/>
            <person name="Nutman T.B."/>
            <person name="Fink D.L."/>
            <person name="Russ C."/>
            <person name="Young S."/>
            <person name="Zeng Q."/>
            <person name="Gargeya S."/>
            <person name="Alvarado L."/>
            <person name="Berlin A."/>
            <person name="Chapman S.B."/>
            <person name="Chen Z."/>
            <person name="Freedman E."/>
            <person name="Gellesch M."/>
            <person name="Goldberg J."/>
            <person name="Griggs A."/>
            <person name="Gujja S."/>
            <person name="Heilman E.R."/>
            <person name="Heiman D."/>
            <person name="Howarth C."/>
            <person name="Mehta T."/>
            <person name="Neiman D."/>
            <person name="Pearson M."/>
            <person name="Roberts A."/>
            <person name="Saif S."/>
            <person name="Shea T."/>
            <person name="Shenoy N."/>
            <person name="Sisk P."/>
            <person name="Stolte C."/>
            <person name="Sykes S."/>
            <person name="White J."/>
            <person name="Yandava C."/>
            <person name="Haas B."/>
            <person name="Henn M.R."/>
            <person name="Nusbaum C."/>
            <person name="Birren B."/>
        </authorList>
    </citation>
    <scope>NUCLEOTIDE SEQUENCE [LARGE SCALE GENOMIC DNA]</scope>
</reference>
<proteinExistence type="predicted"/>
<sequence length="135" mass="15523">MTQFRQKLHTILEKSIRRKKGELTKHEDEQKWPTPITHSRKNSGNTTTNDTHCGHNNTKIHVQLTDVRMTVKKGNDGDQTRLFNDIHQTKPQAIISPVPVTSIVLIIEVIIQERISCPLQIVLFMLNYLGLGLEY</sequence>
<dbReference type="AlphaFoldDB" id="A0A1S0U6E7"/>
<feature type="region of interest" description="Disordered" evidence="1">
    <location>
        <begin position="15"/>
        <end position="56"/>
    </location>
</feature>
<name>A0A1S0U6E7_LOALO</name>
<evidence type="ECO:0000256" key="1">
    <source>
        <dbReference type="SAM" id="MobiDB-lite"/>
    </source>
</evidence>
<dbReference type="KEGG" id="loa:LOAG_03418"/>
<organism evidence="2">
    <name type="scientific">Loa loa</name>
    <name type="common">Eye worm</name>
    <name type="synonym">Filaria loa</name>
    <dbReference type="NCBI Taxonomy" id="7209"/>
    <lineage>
        <taxon>Eukaryota</taxon>
        <taxon>Metazoa</taxon>
        <taxon>Ecdysozoa</taxon>
        <taxon>Nematoda</taxon>
        <taxon>Chromadorea</taxon>
        <taxon>Rhabditida</taxon>
        <taxon>Spirurina</taxon>
        <taxon>Spiruromorpha</taxon>
        <taxon>Filarioidea</taxon>
        <taxon>Onchocercidae</taxon>
        <taxon>Loa</taxon>
    </lineage>
</organism>
<dbReference type="EMBL" id="JH712350">
    <property type="protein sequence ID" value="EFO25061.1"/>
    <property type="molecule type" value="Genomic_DNA"/>
</dbReference>
<dbReference type="RefSeq" id="XP_003139003.1">
    <property type="nucleotide sequence ID" value="XM_003138955.1"/>
</dbReference>
<dbReference type="CTD" id="9940814"/>
<accession>A0A1S0U6E7</accession>
<evidence type="ECO:0000313" key="2">
    <source>
        <dbReference type="EMBL" id="EFO25061.1"/>
    </source>
</evidence>
<gene>
    <name evidence="2" type="ORF">LOAG_03418</name>
</gene>
<dbReference type="InParanoid" id="A0A1S0U6E7"/>
<feature type="compositionally biased region" description="Polar residues" evidence="1">
    <location>
        <begin position="42"/>
        <end position="56"/>
    </location>
</feature>
<feature type="compositionally biased region" description="Basic and acidic residues" evidence="1">
    <location>
        <begin position="15"/>
        <end position="31"/>
    </location>
</feature>